<proteinExistence type="predicted"/>
<evidence type="ECO:0000313" key="2">
    <source>
        <dbReference type="EMBL" id="TNN50186.1"/>
    </source>
</evidence>
<dbReference type="AlphaFoldDB" id="A0A4Z2G9F6"/>
<organism evidence="2 3">
    <name type="scientific">Liparis tanakae</name>
    <name type="common">Tanaka's snailfish</name>
    <dbReference type="NCBI Taxonomy" id="230148"/>
    <lineage>
        <taxon>Eukaryota</taxon>
        <taxon>Metazoa</taxon>
        <taxon>Chordata</taxon>
        <taxon>Craniata</taxon>
        <taxon>Vertebrata</taxon>
        <taxon>Euteleostomi</taxon>
        <taxon>Actinopterygii</taxon>
        <taxon>Neopterygii</taxon>
        <taxon>Teleostei</taxon>
        <taxon>Neoteleostei</taxon>
        <taxon>Acanthomorphata</taxon>
        <taxon>Eupercaria</taxon>
        <taxon>Perciformes</taxon>
        <taxon>Cottioidei</taxon>
        <taxon>Cottales</taxon>
        <taxon>Liparidae</taxon>
        <taxon>Liparis</taxon>
    </lineage>
</organism>
<evidence type="ECO:0000313" key="3">
    <source>
        <dbReference type="Proteomes" id="UP000314294"/>
    </source>
</evidence>
<name>A0A4Z2G9F6_9TELE</name>
<dbReference type="Proteomes" id="UP000314294">
    <property type="component" value="Unassembled WGS sequence"/>
</dbReference>
<feature type="compositionally biased region" description="Basic and acidic residues" evidence="1">
    <location>
        <begin position="211"/>
        <end position="236"/>
    </location>
</feature>
<sequence length="266" mass="29095">MAEQVAAGQAGLRVRTDSSLLRQVGGEGGAALQGGEEGLVQAGRQTLLMRAAAGDWSVRGTDSWGLGRGWEVAVNGTPVKGSFGGRPQVASLFWCSSSVLLSTDTPLGSSMGSSMTSWVIWSRNSSGMERLLGTGRKKQIITIGGRKAVFIYSLEMHHKHTPWGCRWLNPADRRGKNHRSRRPPFAGFVDSFNPLHLFRGAAASRLPPHGQRLEPESRRRAAERQSHAELRHRAQREQTPTPQILLPTVGRLRRQRGEERGPGAEI</sequence>
<feature type="region of interest" description="Disordered" evidence="1">
    <location>
        <begin position="203"/>
        <end position="266"/>
    </location>
</feature>
<reference evidence="2 3" key="1">
    <citation type="submission" date="2019-03" db="EMBL/GenBank/DDBJ databases">
        <title>First draft genome of Liparis tanakae, snailfish: a comprehensive survey of snailfish specific genes.</title>
        <authorList>
            <person name="Kim W."/>
            <person name="Song I."/>
            <person name="Jeong J.-H."/>
            <person name="Kim D."/>
            <person name="Kim S."/>
            <person name="Ryu S."/>
            <person name="Song J.Y."/>
            <person name="Lee S.K."/>
        </authorList>
    </citation>
    <scope>NUCLEOTIDE SEQUENCE [LARGE SCALE GENOMIC DNA]</scope>
    <source>
        <tissue evidence="2">Muscle</tissue>
    </source>
</reference>
<protein>
    <submittedName>
        <fullName evidence="2">Uncharacterized protein</fullName>
    </submittedName>
</protein>
<dbReference type="EMBL" id="SRLO01000628">
    <property type="protein sequence ID" value="TNN50186.1"/>
    <property type="molecule type" value="Genomic_DNA"/>
</dbReference>
<gene>
    <name evidence="2" type="ORF">EYF80_039610</name>
</gene>
<evidence type="ECO:0000256" key="1">
    <source>
        <dbReference type="SAM" id="MobiDB-lite"/>
    </source>
</evidence>
<keyword evidence="3" id="KW-1185">Reference proteome</keyword>
<comment type="caution">
    <text evidence="2">The sequence shown here is derived from an EMBL/GenBank/DDBJ whole genome shotgun (WGS) entry which is preliminary data.</text>
</comment>
<feature type="compositionally biased region" description="Basic and acidic residues" evidence="1">
    <location>
        <begin position="255"/>
        <end position="266"/>
    </location>
</feature>
<accession>A0A4Z2G9F6</accession>